<organism evidence="5 6">
    <name type="scientific">Pedobacter yulinensis</name>
    <dbReference type="NCBI Taxonomy" id="2126353"/>
    <lineage>
        <taxon>Bacteria</taxon>
        <taxon>Pseudomonadati</taxon>
        <taxon>Bacteroidota</taxon>
        <taxon>Sphingobacteriia</taxon>
        <taxon>Sphingobacteriales</taxon>
        <taxon>Sphingobacteriaceae</taxon>
        <taxon>Pedobacter</taxon>
    </lineage>
</organism>
<proteinExistence type="predicted"/>
<feature type="active site" description="Proton acceptor" evidence="1">
    <location>
        <position position="368"/>
    </location>
</feature>
<comment type="cofactor">
    <cofactor evidence="2">
        <name>Zn(2+)</name>
        <dbReference type="ChEBI" id="CHEBI:29105"/>
    </cofactor>
    <text evidence="2">Binds 1 zinc ion per subunit.</text>
</comment>
<sequence length="528" mass="60036">MKRPFSFLILFLFCLPAFAQDTTYWQQALKYKIDVSLNVKDNSLKGNETIVYKNNSPQTLEFIWFHIWPNAYKNESTALFKQLKADTSRSEKLGKYTPGSIEGLAFKVNGKTAVTEPHSNPDYIDVIKVKLPQPLRAGESCTITTPFTVKLPSYFSRSGFADGQFMLCQWYPKPAVFDRDGWHEFPYLDMGEFYSEFGDFDVNITVPSHYVVAASGILNTKPEADQYKLLGSKNAKTRTGQPELYKPVVKSATKTLNYTLSHVPDFAWFADKDLVIQYDTAQVAGGKVVEAFTYYHNKPNTLWVNSIDYAKDAVKKYSAWVGTYAYPVVQVIEGPKNNSSGGMEYPTITLITSPDARIESLDGVIAHEVGHNWFMSMLGSNERKHAWQDEGLNTYYQFRYEAEKYKANSIFGDKIPANIKALPTKDFQATVYNAMANIPMPDPIDKSSEQFAGSDAYSISSYLKPALWIYILETQVGREKIDRAFQHYFSKWNGKHPQPADLKKSFEESLGMKLDQYFGLLNKEGDFR</sequence>
<dbReference type="RefSeq" id="WP_107217684.1">
    <property type="nucleotide sequence ID" value="NZ_KZ686274.1"/>
</dbReference>
<evidence type="ECO:0000259" key="4">
    <source>
        <dbReference type="Pfam" id="PF01433"/>
    </source>
</evidence>
<evidence type="ECO:0000256" key="1">
    <source>
        <dbReference type="PIRSR" id="PIRSR634015-1"/>
    </source>
</evidence>
<dbReference type="PANTHER" id="PTHR45726:SF3">
    <property type="entry name" value="LEUKOTRIENE A-4 HYDROLASE"/>
    <property type="match status" value="1"/>
</dbReference>
<reference evidence="5 6" key="1">
    <citation type="submission" date="2018-03" db="EMBL/GenBank/DDBJ databases">
        <authorList>
            <person name="Keele B.F."/>
        </authorList>
    </citation>
    <scope>NUCLEOTIDE SEQUENCE [LARGE SCALE GENOMIC DNA]</scope>
    <source>
        <strain evidence="5 6">YL28-9</strain>
    </source>
</reference>
<keyword evidence="2" id="KW-0479">Metal-binding</keyword>
<feature type="binding site" evidence="2">
    <location>
        <position position="390"/>
    </location>
    <ligand>
        <name>Zn(2+)</name>
        <dbReference type="ChEBI" id="CHEBI:29105"/>
        <note>catalytic</note>
    </ligand>
</feature>
<dbReference type="CDD" id="cd09604">
    <property type="entry name" value="M1_APN_like"/>
    <property type="match status" value="1"/>
</dbReference>
<dbReference type="Proteomes" id="UP000240912">
    <property type="component" value="Unassembled WGS sequence"/>
</dbReference>
<gene>
    <name evidence="5" type="ORF">C7T94_19020</name>
</gene>
<feature type="domain" description="Peptidase M1 membrane alanine aminopeptidase" evidence="4">
    <location>
        <begin position="323"/>
        <end position="516"/>
    </location>
</feature>
<feature type="signal peptide" evidence="3">
    <location>
        <begin position="1"/>
        <end position="19"/>
    </location>
</feature>
<evidence type="ECO:0000313" key="6">
    <source>
        <dbReference type="Proteomes" id="UP000240912"/>
    </source>
</evidence>
<dbReference type="InterPro" id="IPR034015">
    <property type="entry name" value="M1_LTA4H"/>
</dbReference>
<dbReference type="PANTHER" id="PTHR45726">
    <property type="entry name" value="LEUKOTRIENE A-4 HYDROLASE"/>
    <property type="match status" value="1"/>
</dbReference>
<protein>
    <submittedName>
        <fullName evidence="5">Peptidase</fullName>
    </submittedName>
</protein>
<accession>A0A2T3HGJ5</accession>
<dbReference type="GO" id="GO:0008237">
    <property type="term" value="F:metallopeptidase activity"/>
    <property type="evidence" value="ECO:0007669"/>
    <property type="project" value="InterPro"/>
</dbReference>
<feature type="active site" description="Proton donor" evidence="1">
    <location>
        <position position="462"/>
    </location>
</feature>
<dbReference type="InterPro" id="IPR014782">
    <property type="entry name" value="Peptidase_M1_dom"/>
</dbReference>
<dbReference type="AlphaFoldDB" id="A0A2T3HGJ5"/>
<dbReference type="EMBL" id="PYLS01000010">
    <property type="protein sequence ID" value="PST81564.1"/>
    <property type="molecule type" value="Genomic_DNA"/>
</dbReference>
<dbReference type="Gene3D" id="1.10.390.10">
    <property type="entry name" value="Neutral Protease Domain 2"/>
    <property type="match status" value="1"/>
</dbReference>
<evidence type="ECO:0000256" key="2">
    <source>
        <dbReference type="PIRSR" id="PIRSR634015-3"/>
    </source>
</evidence>
<feature type="binding site" evidence="2">
    <location>
        <position position="367"/>
    </location>
    <ligand>
        <name>Zn(2+)</name>
        <dbReference type="ChEBI" id="CHEBI:29105"/>
        <note>catalytic</note>
    </ligand>
</feature>
<comment type="caution">
    <text evidence="5">The sequence shown here is derived from an EMBL/GenBank/DDBJ whole genome shotgun (WGS) entry which is preliminary data.</text>
</comment>
<keyword evidence="6" id="KW-1185">Reference proteome</keyword>
<dbReference type="Pfam" id="PF01433">
    <property type="entry name" value="Peptidase_M1"/>
    <property type="match status" value="1"/>
</dbReference>
<evidence type="ECO:0000256" key="3">
    <source>
        <dbReference type="SAM" id="SignalP"/>
    </source>
</evidence>
<keyword evidence="3" id="KW-0732">Signal</keyword>
<feature type="chain" id="PRO_5015759989" evidence="3">
    <location>
        <begin position="20"/>
        <end position="528"/>
    </location>
</feature>
<dbReference type="OrthoDB" id="9814383at2"/>
<name>A0A2T3HGJ5_9SPHI</name>
<keyword evidence="2" id="KW-0862">Zinc</keyword>
<dbReference type="SUPFAM" id="SSF55486">
    <property type="entry name" value="Metalloproteases ('zincins'), catalytic domain"/>
    <property type="match status" value="1"/>
</dbReference>
<feature type="binding site" evidence="2">
    <location>
        <position position="371"/>
    </location>
    <ligand>
        <name>Zn(2+)</name>
        <dbReference type="ChEBI" id="CHEBI:29105"/>
        <note>catalytic</note>
    </ligand>
</feature>
<dbReference type="GO" id="GO:0008270">
    <property type="term" value="F:zinc ion binding"/>
    <property type="evidence" value="ECO:0007669"/>
    <property type="project" value="InterPro"/>
</dbReference>
<dbReference type="InterPro" id="IPR027268">
    <property type="entry name" value="Peptidase_M4/M1_CTD_sf"/>
</dbReference>
<evidence type="ECO:0000313" key="5">
    <source>
        <dbReference type="EMBL" id="PST81564.1"/>
    </source>
</evidence>